<dbReference type="Proteomes" id="UP001549139">
    <property type="component" value="Unassembled WGS sequence"/>
</dbReference>
<dbReference type="Gene3D" id="2.40.260.10">
    <property type="entry name" value="Sortase"/>
    <property type="match status" value="1"/>
</dbReference>
<protein>
    <submittedName>
        <fullName evidence="2">Sortase (Surface protein transpeptidase)</fullName>
    </submittedName>
</protein>
<accession>A0ABV2NYH5</accession>
<keyword evidence="3" id="KW-1185">Reference proteome</keyword>
<dbReference type="EMBL" id="JBEPNZ010000001">
    <property type="protein sequence ID" value="MET3944639.1"/>
    <property type="molecule type" value="Genomic_DNA"/>
</dbReference>
<name>A0ABV2NYH5_9CORY</name>
<dbReference type="CDD" id="cd05830">
    <property type="entry name" value="Sortase_E"/>
    <property type="match status" value="1"/>
</dbReference>
<reference evidence="2 3" key="1">
    <citation type="submission" date="2024-06" db="EMBL/GenBank/DDBJ databases">
        <title>Sequencing the genomes of 1000 actinobacteria strains.</title>
        <authorList>
            <person name="Klenk H.-P."/>
        </authorList>
    </citation>
    <scope>NUCLEOTIDE SEQUENCE [LARGE SCALE GENOMIC DNA]</scope>
    <source>
        <strain evidence="2 3">DSM 44265</strain>
    </source>
</reference>
<dbReference type="InterPro" id="IPR042003">
    <property type="entry name" value="Sortase_E"/>
</dbReference>
<dbReference type="InterPro" id="IPR023365">
    <property type="entry name" value="Sortase_dom-sf"/>
</dbReference>
<comment type="caution">
    <text evidence="2">The sequence shown here is derived from an EMBL/GenBank/DDBJ whole genome shotgun (WGS) entry which is preliminary data.</text>
</comment>
<evidence type="ECO:0000256" key="1">
    <source>
        <dbReference type="ARBA" id="ARBA00022801"/>
    </source>
</evidence>
<dbReference type="SUPFAM" id="SSF63817">
    <property type="entry name" value="Sortase"/>
    <property type="match status" value="1"/>
</dbReference>
<keyword evidence="1" id="KW-0378">Hydrolase</keyword>
<organism evidence="2 3">
    <name type="scientific">Corynebacterium mucifaciens</name>
    <dbReference type="NCBI Taxonomy" id="57171"/>
    <lineage>
        <taxon>Bacteria</taxon>
        <taxon>Bacillati</taxon>
        <taxon>Actinomycetota</taxon>
        <taxon>Actinomycetes</taxon>
        <taxon>Mycobacteriales</taxon>
        <taxon>Corynebacteriaceae</taxon>
        <taxon>Corynebacterium</taxon>
    </lineage>
</organism>
<evidence type="ECO:0000313" key="2">
    <source>
        <dbReference type="EMBL" id="MET3944639.1"/>
    </source>
</evidence>
<evidence type="ECO:0000313" key="3">
    <source>
        <dbReference type="Proteomes" id="UP001549139"/>
    </source>
</evidence>
<gene>
    <name evidence="2" type="ORF">JOF50_001438</name>
</gene>
<sequence length="147" mass="15692">MFLTVGVLLLPTELGDAFAKMYIPAFGQDYQFAIVEGVHEHELRAGPGHYPDTQLPGQDGNFAAAGHRVGKGAPFNDLGALEACDAVVVETKPEWVTYRVLPMSQDPAARRDEGANCLPAPLNERVAAGDYARVRGGARLRCPATSG</sequence>
<proteinExistence type="predicted"/>
<dbReference type="InterPro" id="IPR005754">
    <property type="entry name" value="Sortase"/>
</dbReference>
<dbReference type="Pfam" id="PF04203">
    <property type="entry name" value="Sortase"/>
    <property type="match status" value="1"/>
</dbReference>